<reference evidence="1" key="1">
    <citation type="submission" date="2014-09" db="EMBL/GenBank/DDBJ databases">
        <authorList>
            <person name="Magalhaes I.L.F."/>
            <person name="Oliveira U."/>
            <person name="Santos F.R."/>
            <person name="Vidigal T.H.D.A."/>
            <person name="Brescovit A.D."/>
            <person name="Santos A.J."/>
        </authorList>
    </citation>
    <scope>NUCLEOTIDE SEQUENCE</scope>
    <source>
        <tissue evidence="1">Shoot tissue taken approximately 20 cm above the soil surface</tissue>
    </source>
</reference>
<organism evidence="1">
    <name type="scientific">Arundo donax</name>
    <name type="common">Giant reed</name>
    <name type="synonym">Donax arundinaceus</name>
    <dbReference type="NCBI Taxonomy" id="35708"/>
    <lineage>
        <taxon>Eukaryota</taxon>
        <taxon>Viridiplantae</taxon>
        <taxon>Streptophyta</taxon>
        <taxon>Embryophyta</taxon>
        <taxon>Tracheophyta</taxon>
        <taxon>Spermatophyta</taxon>
        <taxon>Magnoliopsida</taxon>
        <taxon>Liliopsida</taxon>
        <taxon>Poales</taxon>
        <taxon>Poaceae</taxon>
        <taxon>PACMAD clade</taxon>
        <taxon>Arundinoideae</taxon>
        <taxon>Arundineae</taxon>
        <taxon>Arundo</taxon>
    </lineage>
</organism>
<proteinExistence type="predicted"/>
<reference evidence="1" key="2">
    <citation type="journal article" date="2015" name="Data Brief">
        <title>Shoot transcriptome of the giant reed, Arundo donax.</title>
        <authorList>
            <person name="Barrero R.A."/>
            <person name="Guerrero F.D."/>
            <person name="Moolhuijzen P."/>
            <person name="Goolsby J.A."/>
            <person name="Tidwell J."/>
            <person name="Bellgard S.E."/>
            <person name="Bellgard M.I."/>
        </authorList>
    </citation>
    <scope>NUCLEOTIDE SEQUENCE</scope>
    <source>
        <tissue evidence="1">Shoot tissue taken approximately 20 cm above the soil surface</tissue>
    </source>
</reference>
<dbReference type="EMBL" id="GBRH01179028">
    <property type="protein sequence ID" value="JAE18868.1"/>
    <property type="molecule type" value="Transcribed_RNA"/>
</dbReference>
<sequence length="20" mass="2201">MLQTFGVQISRHDASYGFSG</sequence>
<protein>
    <submittedName>
        <fullName evidence="1">Uncharacterized protein</fullName>
    </submittedName>
</protein>
<accession>A0A0A9GDV4</accession>
<dbReference type="AlphaFoldDB" id="A0A0A9GDV4"/>
<name>A0A0A9GDV4_ARUDO</name>
<evidence type="ECO:0000313" key="1">
    <source>
        <dbReference type="EMBL" id="JAE18868.1"/>
    </source>
</evidence>